<name>A0A8R1DWH9_CAEJA</name>
<evidence type="ECO:0000313" key="3">
    <source>
        <dbReference type="Proteomes" id="UP000005237"/>
    </source>
</evidence>
<feature type="signal peptide" evidence="1">
    <location>
        <begin position="1"/>
        <end position="19"/>
    </location>
</feature>
<protein>
    <recommendedName>
        <fullName evidence="4">Major sperm protein</fullName>
    </recommendedName>
</protein>
<keyword evidence="1" id="KW-0732">Signal</keyword>
<proteinExistence type="predicted"/>
<reference evidence="3" key="1">
    <citation type="submission" date="2010-08" db="EMBL/GenBank/DDBJ databases">
        <authorList>
            <consortium name="Caenorhabditis japonica Sequencing Consortium"/>
            <person name="Wilson R.K."/>
        </authorList>
    </citation>
    <scope>NUCLEOTIDE SEQUENCE [LARGE SCALE GENOMIC DNA]</scope>
    <source>
        <strain evidence="3">DF5081</strain>
    </source>
</reference>
<evidence type="ECO:0000256" key="1">
    <source>
        <dbReference type="SAM" id="SignalP"/>
    </source>
</evidence>
<keyword evidence="3" id="KW-1185">Reference proteome</keyword>
<organism evidence="2 3">
    <name type="scientific">Caenorhabditis japonica</name>
    <dbReference type="NCBI Taxonomy" id="281687"/>
    <lineage>
        <taxon>Eukaryota</taxon>
        <taxon>Metazoa</taxon>
        <taxon>Ecdysozoa</taxon>
        <taxon>Nematoda</taxon>
        <taxon>Chromadorea</taxon>
        <taxon>Rhabditida</taxon>
        <taxon>Rhabditina</taxon>
        <taxon>Rhabditomorpha</taxon>
        <taxon>Rhabditoidea</taxon>
        <taxon>Rhabditidae</taxon>
        <taxon>Peloderinae</taxon>
        <taxon>Caenorhabditis</taxon>
    </lineage>
</organism>
<sequence length="173" mass="19141">MQFLRLFLFSILLKSFSCARCPISFSEIPPAITNIPESTVSPTTKIPCQCPQLERNQDLEKSLLNATETKKYSAYGTRVRIDSVTDDMCTLRMLVSFGKEPNANLTPKFGIVYYALEDGNLITKTYNSTDIFVASGKGKPIMLTDMECDPSVQKFRDPNGNIITSGGGVLYSS</sequence>
<evidence type="ECO:0000313" key="2">
    <source>
        <dbReference type="EnsemblMetazoa" id="CJA12460.1"/>
    </source>
</evidence>
<dbReference type="AlphaFoldDB" id="A0A8R1DWH9"/>
<accession>A0A8R1DWH9</accession>
<evidence type="ECO:0008006" key="4">
    <source>
        <dbReference type="Google" id="ProtNLM"/>
    </source>
</evidence>
<feature type="chain" id="PRO_5035921531" description="Major sperm protein" evidence="1">
    <location>
        <begin position="20"/>
        <end position="173"/>
    </location>
</feature>
<reference evidence="2" key="2">
    <citation type="submission" date="2022-06" db="UniProtKB">
        <authorList>
            <consortium name="EnsemblMetazoa"/>
        </authorList>
    </citation>
    <scope>IDENTIFICATION</scope>
    <source>
        <strain evidence="2">DF5081</strain>
    </source>
</reference>
<dbReference type="Proteomes" id="UP000005237">
    <property type="component" value="Unassembled WGS sequence"/>
</dbReference>
<dbReference type="EnsemblMetazoa" id="CJA12460.1">
    <property type="protein sequence ID" value="CJA12460.1"/>
    <property type="gene ID" value="WBGene00131664"/>
</dbReference>